<dbReference type="Gene3D" id="1.50.10.100">
    <property type="entry name" value="Chondroitin AC/alginate lyase"/>
    <property type="match status" value="1"/>
</dbReference>
<proteinExistence type="predicted"/>
<dbReference type="InterPro" id="IPR008929">
    <property type="entry name" value="Chondroitin_lyas"/>
</dbReference>
<dbReference type="STRING" id="512399.A8709_05115"/>
<evidence type="ECO:0000313" key="4">
    <source>
        <dbReference type="Proteomes" id="UP000093309"/>
    </source>
</evidence>
<dbReference type="GO" id="GO:0016829">
    <property type="term" value="F:lyase activity"/>
    <property type="evidence" value="ECO:0007669"/>
    <property type="project" value="InterPro"/>
</dbReference>
<dbReference type="SUPFAM" id="SSF48230">
    <property type="entry name" value="Chondroitin AC/alginate lyase"/>
    <property type="match status" value="1"/>
</dbReference>
<evidence type="ECO:0000259" key="2">
    <source>
        <dbReference type="Pfam" id="PF07940"/>
    </source>
</evidence>
<evidence type="ECO:0000256" key="1">
    <source>
        <dbReference type="ARBA" id="ARBA00004196"/>
    </source>
</evidence>
<organism evidence="3 4">
    <name type="scientific">Paenibacillus pectinilyticus</name>
    <dbReference type="NCBI Taxonomy" id="512399"/>
    <lineage>
        <taxon>Bacteria</taxon>
        <taxon>Bacillati</taxon>
        <taxon>Bacillota</taxon>
        <taxon>Bacilli</taxon>
        <taxon>Bacillales</taxon>
        <taxon>Paenibacillaceae</taxon>
        <taxon>Paenibacillus</taxon>
    </lineage>
</organism>
<sequence length="606" mass="68689">MMTQEELYTALIYGAEEGGERLLLPEARNRDKWREMPSSPFYKSMLDEVVEAEKQFPPYTPAISFSLYRLYDDTGTRLAYEKAYFHRRQKLSAYAILSLAYGEERHIRALEDIIWAICDEFTWSLPAHLDGKSLVGKNVGSHRYMVELFAAETAFYLAEIASLLKDKLAEAVVHRIAHEVEDRVFSAYAKRAFYWETEGSNWTAVCSGAIGMAAMYLIKDEAKLAAILERTTAGMACFIGGYLDDGACCEGVMYWNYGFGYFVMYAELLKERSGGRMDLMQVEKIRRIALFQQKSYLSRDQVVNFADCIPGYRYSIGLTHRLHRTYAEVEVPSPHYAMRFQDDHCYRWGQIVRSFVWSDPEIGETLREEAFHYFPETQVVVSRSGSGEHKAGFAAKGGHNGEFHNHNDLGHFVFQVNGETLLADLGAGEYTKEYGVTSRYQFIGTTSRGHSVPIVNGTFQSAGPRFSAQVVEAVSTPEQDVFELELANAYDIPELTSMRRRFLFKKKGPISLGITDSFTSLQTINCFVERFVTFQEPTEVEPGRVRIQGSHAHADLTYDAGQLSAECSQDIFSNHLGEHKTVYLIDLTLLQKGKAGKVNIWIETQG</sequence>
<dbReference type="Pfam" id="PF07940">
    <property type="entry name" value="Hepar_II_III_C"/>
    <property type="match status" value="1"/>
</dbReference>
<feature type="domain" description="Heparinase II/III-like C-terminal" evidence="2">
    <location>
        <begin position="371"/>
        <end position="532"/>
    </location>
</feature>
<dbReference type="OrthoDB" id="9793856at2"/>
<dbReference type="AlphaFoldDB" id="A0A1C0ZSM9"/>
<dbReference type="EMBL" id="LYPC01000028">
    <property type="protein sequence ID" value="OCT11078.1"/>
    <property type="molecule type" value="Genomic_DNA"/>
</dbReference>
<dbReference type="Proteomes" id="UP000093309">
    <property type="component" value="Unassembled WGS sequence"/>
</dbReference>
<comment type="caution">
    <text evidence="3">The sequence shown here is derived from an EMBL/GenBank/DDBJ whole genome shotgun (WGS) entry which is preliminary data.</text>
</comment>
<accession>A0A1C0ZSM9</accession>
<evidence type="ECO:0000313" key="3">
    <source>
        <dbReference type="EMBL" id="OCT11078.1"/>
    </source>
</evidence>
<dbReference type="PANTHER" id="PTHR38045">
    <property type="entry name" value="CHROMOSOME 1, WHOLE GENOME SHOTGUN SEQUENCE"/>
    <property type="match status" value="1"/>
</dbReference>
<dbReference type="PANTHER" id="PTHR38045:SF1">
    <property type="entry name" value="HEPARINASE II_III-LIKE PROTEIN"/>
    <property type="match status" value="1"/>
</dbReference>
<protein>
    <recommendedName>
        <fullName evidence="2">Heparinase II/III-like C-terminal domain-containing protein</fullName>
    </recommendedName>
</protein>
<name>A0A1C0ZSM9_9BACL</name>
<comment type="subcellular location">
    <subcellularLocation>
        <location evidence="1">Cell envelope</location>
    </subcellularLocation>
</comment>
<reference evidence="4" key="1">
    <citation type="submission" date="2016-05" db="EMBL/GenBank/DDBJ databases">
        <title>Paenibacillus oryzae. sp. nov., isolated from the rice root.</title>
        <authorList>
            <person name="Zhang J."/>
            <person name="Zhang X."/>
        </authorList>
    </citation>
    <scope>NUCLEOTIDE SEQUENCE [LARGE SCALE GENOMIC DNA]</scope>
    <source>
        <strain evidence="4">KCTC13222</strain>
    </source>
</reference>
<dbReference type="GO" id="GO:0030313">
    <property type="term" value="C:cell envelope"/>
    <property type="evidence" value="ECO:0007669"/>
    <property type="project" value="UniProtKB-SubCell"/>
</dbReference>
<keyword evidence="4" id="KW-1185">Reference proteome</keyword>
<dbReference type="InterPro" id="IPR012480">
    <property type="entry name" value="Hepar_II_III_C"/>
</dbReference>
<gene>
    <name evidence="3" type="ORF">A8709_05115</name>
</gene>
<dbReference type="Gene3D" id="2.70.98.70">
    <property type="match status" value="1"/>
</dbReference>
<dbReference type="RefSeq" id="WP_065857788.1">
    <property type="nucleotide sequence ID" value="NZ_LYPC01000028.1"/>
</dbReference>